<evidence type="ECO:0000256" key="6">
    <source>
        <dbReference type="ARBA" id="ARBA00022722"/>
    </source>
</evidence>
<dbReference type="GO" id="GO:0046872">
    <property type="term" value="F:metal ion binding"/>
    <property type="evidence" value="ECO:0007669"/>
    <property type="project" value="UniProtKB-KW"/>
</dbReference>
<evidence type="ECO:0000256" key="8">
    <source>
        <dbReference type="ARBA" id="ARBA00022741"/>
    </source>
</evidence>
<keyword evidence="8" id="KW-0547">Nucleotide-binding</keyword>
<dbReference type="PRINTS" id="PR00228">
    <property type="entry name" value="GEMCOATCLVL1"/>
</dbReference>
<dbReference type="GO" id="GO:0042025">
    <property type="term" value="C:host cell nucleus"/>
    <property type="evidence" value="ECO:0007669"/>
    <property type="project" value="UniProtKB-SubCell"/>
</dbReference>
<dbReference type="GO" id="GO:0016779">
    <property type="term" value="F:nucleotidyltransferase activity"/>
    <property type="evidence" value="ECO:0007669"/>
    <property type="project" value="UniProtKB-KW"/>
</dbReference>
<keyword evidence="2" id="KW-1048">Host nucleus</keyword>
<keyword evidence="10" id="KW-0378">Hydrolase</keyword>
<keyword evidence="4" id="KW-0548">Nucleotidyltransferase</keyword>
<dbReference type="Gene3D" id="3.40.1310.20">
    <property type="match status" value="1"/>
</dbReference>
<keyword evidence="6" id="KW-0540">Nuclease</keyword>
<evidence type="ECO:0000256" key="5">
    <source>
        <dbReference type="ARBA" id="ARBA00022705"/>
    </source>
</evidence>
<evidence type="ECO:0000256" key="10">
    <source>
        <dbReference type="ARBA" id="ARBA00022801"/>
    </source>
</evidence>
<evidence type="ECO:0000313" key="14">
    <source>
        <dbReference type="EMBL" id="QJB18654.1"/>
    </source>
</evidence>
<dbReference type="PROSITE" id="PS52020">
    <property type="entry name" value="CRESS_DNA_REP"/>
    <property type="match status" value="1"/>
</dbReference>
<organism evidence="14">
    <name type="scientific">Genomoviridae sp</name>
    <dbReference type="NCBI Taxonomy" id="2202565"/>
    <lineage>
        <taxon>Viruses</taxon>
        <taxon>Monodnaviria</taxon>
        <taxon>Shotokuvirae</taxon>
        <taxon>Cressdnaviricota</taxon>
        <taxon>Repensiviricetes</taxon>
        <taxon>Geplafuvirales</taxon>
        <taxon>Genomoviridae</taxon>
    </lineage>
</organism>
<proteinExistence type="predicted"/>
<dbReference type="InterPro" id="IPR049912">
    <property type="entry name" value="CRESS_DNA_REP"/>
</dbReference>
<accession>A0A858NG90</accession>
<dbReference type="GO" id="GO:0003677">
    <property type="term" value="F:DNA binding"/>
    <property type="evidence" value="ECO:0007669"/>
    <property type="project" value="UniProtKB-KW"/>
</dbReference>
<dbReference type="Pfam" id="PF00799">
    <property type="entry name" value="Gemini_AL1"/>
    <property type="match status" value="1"/>
</dbReference>
<comment type="subcellular location">
    <subcellularLocation>
        <location evidence="1">Host nucleus</location>
    </subcellularLocation>
</comment>
<reference evidence="14" key="1">
    <citation type="submission" date="2020-04" db="EMBL/GenBank/DDBJ databases">
        <title>Genomes of microviruses in a sewage oxidation pond.</title>
        <authorList>
            <person name="Schreck J."/>
            <person name="Kraberger S."/>
            <person name="Scotch M."/>
            <person name="Halden R.U."/>
            <person name="Varsani A."/>
        </authorList>
    </citation>
    <scope>NUCLEOTIDE SEQUENCE</scope>
    <source>
        <strain evidence="14">6434_358</strain>
    </source>
</reference>
<dbReference type="GO" id="GO:0000166">
    <property type="term" value="F:nucleotide binding"/>
    <property type="evidence" value="ECO:0007669"/>
    <property type="project" value="UniProtKB-KW"/>
</dbReference>
<protein>
    <submittedName>
        <fullName evidence="14">Replication-associated protein</fullName>
    </submittedName>
</protein>
<dbReference type="SUPFAM" id="SSF55464">
    <property type="entry name" value="Origin of replication-binding domain, RBD-like"/>
    <property type="match status" value="1"/>
</dbReference>
<keyword evidence="9" id="KW-0255">Endonuclease</keyword>
<dbReference type="GO" id="GO:0016888">
    <property type="term" value="F:DNA endonuclease activity, producing 5'-phosphomonoesters"/>
    <property type="evidence" value="ECO:0007669"/>
    <property type="project" value="InterPro"/>
</dbReference>
<keyword evidence="5" id="KW-0235">DNA replication</keyword>
<evidence type="ECO:0000256" key="11">
    <source>
        <dbReference type="ARBA" id="ARBA00023124"/>
    </source>
</evidence>
<evidence type="ECO:0000259" key="13">
    <source>
        <dbReference type="PROSITE" id="PS52020"/>
    </source>
</evidence>
<evidence type="ECO:0000256" key="4">
    <source>
        <dbReference type="ARBA" id="ARBA00022695"/>
    </source>
</evidence>
<evidence type="ECO:0000256" key="2">
    <source>
        <dbReference type="ARBA" id="ARBA00022562"/>
    </source>
</evidence>
<keyword evidence="12" id="KW-0238">DNA-binding</keyword>
<keyword evidence="7" id="KW-0479">Metal-binding</keyword>
<dbReference type="InterPro" id="IPR022692">
    <property type="entry name" value="Gemini_AL1_REP_central"/>
</dbReference>
<keyword evidence="11" id="KW-0190">Covalent protein-DNA linkage</keyword>
<dbReference type="EMBL" id="MT309869">
    <property type="protein sequence ID" value="QJB18654.1"/>
    <property type="molecule type" value="Genomic_DNA"/>
</dbReference>
<evidence type="ECO:0000256" key="12">
    <source>
        <dbReference type="ARBA" id="ARBA00023125"/>
    </source>
</evidence>
<sequence length="317" mass="35704">MSTFRFQARYALLTYSQCGDLDPFQVVNHLAGLGAECIIGREIHADGGLHLHAFVDFGVKYRTRNPRAFDVEGQHPNVSPSRGTPEDGFDYAIKDGDVVAGGLERPSGSRMDPTGGVWVEIVNAKDLQEFWSLCESLAPRALVTSFTQLRAYAEWKYRVSRAPYENPEGVVIDTSWVAELDEWVRENLARGSTGERRKSLVVYGPSRMGKTVWARSLGPHAYFGGLFSMDEDIDGAEYAIFDDFGGIKFLPAYKFWLGHQKEFYVTDKYKGKKLVHWARPSIWLSNSDPRDELGVDTDWLNANCTFVYLDSPIVSHN</sequence>
<evidence type="ECO:0000256" key="9">
    <source>
        <dbReference type="ARBA" id="ARBA00022759"/>
    </source>
</evidence>
<dbReference type="InterPro" id="IPR001301">
    <property type="entry name" value="Gemini_AL1_CLV"/>
</dbReference>
<dbReference type="GO" id="GO:0005198">
    <property type="term" value="F:structural molecule activity"/>
    <property type="evidence" value="ECO:0007669"/>
    <property type="project" value="InterPro"/>
</dbReference>
<feature type="domain" description="CRESS-DNA virus Rep endonuclease" evidence="13">
    <location>
        <begin position="5"/>
        <end position="110"/>
    </location>
</feature>
<evidence type="ECO:0000256" key="1">
    <source>
        <dbReference type="ARBA" id="ARBA00004147"/>
    </source>
</evidence>
<name>A0A858NG90_9VIRU</name>
<evidence type="ECO:0000256" key="7">
    <source>
        <dbReference type="ARBA" id="ARBA00022723"/>
    </source>
</evidence>
<dbReference type="Pfam" id="PF08283">
    <property type="entry name" value="Gemini_AL1_M"/>
    <property type="match status" value="1"/>
</dbReference>
<keyword evidence="3" id="KW-0808">Transferase</keyword>
<evidence type="ECO:0000256" key="3">
    <source>
        <dbReference type="ARBA" id="ARBA00022679"/>
    </source>
</evidence>
<dbReference type="GO" id="GO:0006260">
    <property type="term" value="P:DNA replication"/>
    <property type="evidence" value="ECO:0007669"/>
    <property type="project" value="UniProtKB-KW"/>
</dbReference>